<dbReference type="PANTHER" id="PTHR43462">
    <property type="entry name" value="ALANYL-TRNA EDITING PROTEIN"/>
    <property type="match status" value="1"/>
</dbReference>
<evidence type="ECO:0000256" key="4">
    <source>
        <dbReference type="ARBA" id="ARBA00022833"/>
    </source>
</evidence>
<dbReference type="InterPro" id="IPR009000">
    <property type="entry name" value="Transl_B-barrel_sf"/>
</dbReference>
<dbReference type="EMBL" id="VYKK01000005">
    <property type="protein sequence ID" value="KAA9006606.1"/>
    <property type="molecule type" value="Genomic_DNA"/>
</dbReference>
<dbReference type="PANTHER" id="PTHR43462:SF1">
    <property type="entry name" value="ALANYL-TRNA EDITING PROTEIN AARSD1"/>
    <property type="match status" value="1"/>
</dbReference>
<dbReference type="GO" id="GO:0046872">
    <property type="term" value="F:metal ion binding"/>
    <property type="evidence" value="ECO:0007669"/>
    <property type="project" value="UniProtKB-KW"/>
</dbReference>
<dbReference type="GO" id="GO:0004813">
    <property type="term" value="F:alanine-tRNA ligase activity"/>
    <property type="evidence" value="ECO:0007669"/>
    <property type="project" value="InterPro"/>
</dbReference>
<comment type="subcellular location">
    <subcellularLocation>
        <location evidence="2">Cytoplasm</location>
    </subcellularLocation>
</comment>
<protein>
    <submittedName>
        <fullName evidence="7">Alanyl-tRNA editing protein</fullName>
    </submittedName>
</protein>
<dbReference type="Proteomes" id="UP000367750">
    <property type="component" value="Unassembled WGS sequence"/>
</dbReference>
<comment type="cofactor">
    <cofactor evidence="1">
        <name>Zn(2+)</name>
        <dbReference type="ChEBI" id="CHEBI:29105"/>
    </cofactor>
</comment>
<dbReference type="PROSITE" id="PS50860">
    <property type="entry name" value="AA_TRNA_LIGASE_II_ALA"/>
    <property type="match status" value="1"/>
</dbReference>
<evidence type="ECO:0000313" key="8">
    <source>
        <dbReference type="Proteomes" id="UP000367750"/>
    </source>
</evidence>
<evidence type="ECO:0000256" key="2">
    <source>
        <dbReference type="ARBA" id="ARBA00004496"/>
    </source>
</evidence>
<dbReference type="RefSeq" id="WP_150457436.1">
    <property type="nucleotide sequence ID" value="NZ_VYKK01000005.1"/>
</dbReference>
<gene>
    <name evidence="7" type="ORF">F4V43_06600</name>
</gene>
<keyword evidence="8" id="KW-1185">Reference proteome</keyword>
<name>A0A5J5GEE8_9BACL</name>
<dbReference type="Gene3D" id="2.40.30.130">
    <property type="match status" value="1"/>
</dbReference>
<keyword evidence="5" id="KW-0175">Coiled coil</keyword>
<feature type="domain" description="Alanyl-transfer RNA synthetases family profile" evidence="6">
    <location>
        <begin position="1"/>
        <end position="221"/>
    </location>
</feature>
<dbReference type="OrthoDB" id="9812949at2"/>
<evidence type="ECO:0000259" key="6">
    <source>
        <dbReference type="PROSITE" id="PS50860"/>
    </source>
</evidence>
<dbReference type="GO" id="GO:0003676">
    <property type="term" value="F:nucleic acid binding"/>
    <property type="evidence" value="ECO:0007669"/>
    <property type="project" value="InterPro"/>
</dbReference>
<dbReference type="SUPFAM" id="SSF50447">
    <property type="entry name" value="Translation proteins"/>
    <property type="match status" value="1"/>
</dbReference>
<feature type="coiled-coil region" evidence="5">
    <location>
        <begin position="252"/>
        <end position="279"/>
    </location>
</feature>
<proteinExistence type="predicted"/>
<sequence>MTNQLYDSSPYLREWRSTIEWKRPAGGGGWEAGLAETAFYPHGGGQPCDRGEIAGIRVTDVTRDGEAVIHRLESEPPEGEVLCRIDWERRFDHMQHHSGQHLLSAVCLEEAGAQTLSFHLGTEYATIDIERSELSPDEMAGLEREANRLVIRNVPIHSYWVTPEEAAELPLVKPPSVTGNVRIVEMEGVEYNACGGTHVARTGEIGPVKLLRSEKHKGHVRLYFKCGFRALEDYAESAGVLTALSVKLGAPRLELMQRVEKLEQEQRGLLAELQRLRTESDGFLVRELLNARQGGFIAHRVGSRTLKELQALAVRIAEEGGTPALLLDEDAGKVVLASGGEPPCGAWFKAALPGTGGKGGGGEKLAQAAFASSDEAERFFRDIIDKLTAHFDSM</sequence>
<keyword evidence="3" id="KW-0479">Metal-binding</keyword>
<evidence type="ECO:0000256" key="3">
    <source>
        <dbReference type="ARBA" id="ARBA00022723"/>
    </source>
</evidence>
<evidence type="ECO:0000256" key="1">
    <source>
        <dbReference type="ARBA" id="ARBA00001947"/>
    </source>
</evidence>
<dbReference type="GO" id="GO:0006419">
    <property type="term" value="P:alanyl-tRNA aminoacylation"/>
    <property type="evidence" value="ECO:0007669"/>
    <property type="project" value="InterPro"/>
</dbReference>
<reference evidence="7 8" key="1">
    <citation type="submission" date="2019-09" db="EMBL/GenBank/DDBJ databases">
        <title>Bacillus ochoae sp. nov., Paenibacillus whitsoniae sp. nov., Paenibacillus spiritus sp. nov. Isolated from the Mars Exploration Rover during spacecraft assembly.</title>
        <authorList>
            <person name="Seuylemezian A."/>
            <person name="Vaishampayan P."/>
        </authorList>
    </citation>
    <scope>NUCLEOTIDE SEQUENCE [LARGE SCALE GENOMIC DNA]</scope>
    <source>
        <strain evidence="7 8">MER_111</strain>
    </source>
</reference>
<dbReference type="Gene3D" id="3.10.310.40">
    <property type="match status" value="1"/>
</dbReference>
<dbReference type="InterPro" id="IPR018163">
    <property type="entry name" value="Thr/Ala-tRNA-synth_IIc_edit"/>
</dbReference>
<dbReference type="GO" id="GO:0002161">
    <property type="term" value="F:aminoacyl-tRNA deacylase activity"/>
    <property type="evidence" value="ECO:0007669"/>
    <property type="project" value="UniProtKB-ARBA"/>
</dbReference>
<dbReference type="Gene3D" id="3.30.980.10">
    <property type="entry name" value="Threonyl-trna Synthetase, Chain A, domain 2"/>
    <property type="match status" value="1"/>
</dbReference>
<dbReference type="InterPro" id="IPR012947">
    <property type="entry name" value="tRNA_SAD"/>
</dbReference>
<comment type="caution">
    <text evidence="7">The sequence shown here is derived from an EMBL/GenBank/DDBJ whole genome shotgun (WGS) entry which is preliminary data.</text>
</comment>
<dbReference type="InterPro" id="IPR018165">
    <property type="entry name" value="Ala-tRNA-synth_IIc_core"/>
</dbReference>
<dbReference type="SMART" id="SM00863">
    <property type="entry name" value="tRNA_SAD"/>
    <property type="match status" value="1"/>
</dbReference>
<dbReference type="GO" id="GO:0005524">
    <property type="term" value="F:ATP binding"/>
    <property type="evidence" value="ECO:0007669"/>
    <property type="project" value="InterPro"/>
</dbReference>
<dbReference type="SUPFAM" id="SSF55186">
    <property type="entry name" value="ThrRS/AlaRS common domain"/>
    <property type="match status" value="1"/>
</dbReference>
<dbReference type="AlphaFoldDB" id="A0A5J5GEE8"/>
<evidence type="ECO:0000313" key="7">
    <source>
        <dbReference type="EMBL" id="KAA9006606.1"/>
    </source>
</evidence>
<keyword evidence="4" id="KW-0862">Zinc</keyword>
<dbReference type="Pfam" id="PF07973">
    <property type="entry name" value="tRNA_SAD"/>
    <property type="match status" value="1"/>
</dbReference>
<dbReference type="InterPro" id="IPR051335">
    <property type="entry name" value="Alanyl-tRNA_Editing_Enzymes"/>
</dbReference>
<evidence type="ECO:0000256" key="5">
    <source>
        <dbReference type="SAM" id="Coils"/>
    </source>
</evidence>
<accession>A0A5J5GEE8</accession>
<organism evidence="7 8">
    <name type="scientific">Paenibacillus spiritus</name>
    <dbReference type="NCBI Taxonomy" id="2496557"/>
    <lineage>
        <taxon>Bacteria</taxon>
        <taxon>Bacillati</taxon>
        <taxon>Bacillota</taxon>
        <taxon>Bacilli</taxon>
        <taxon>Bacillales</taxon>
        <taxon>Paenibacillaceae</taxon>
        <taxon>Paenibacillus</taxon>
    </lineage>
</organism>
<dbReference type="GO" id="GO:0005737">
    <property type="term" value="C:cytoplasm"/>
    <property type="evidence" value="ECO:0007669"/>
    <property type="project" value="UniProtKB-SubCell"/>
</dbReference>